<evidence type="ECO:0000256" key="1">
    <source>
        <dbReference type="ARBA" id="ARBA00005801"/>
    </source>
</evidence>
<evidence type="ECO:0000256" key="2">
    <source>
        <dbReference type="SAM" id="Phobius"/>
    </source>
</evidence>
<feature type="transmembrane region" description="Helical" evidence="2">
    <location>
        <begin position="81"/>
        <end position="101"/>
    </location>
</feature>
<dbReference type="InterPro" id="IPR000045">
    <property type="entry name" value="Prepilin_IV_endopep_pep"/>
</dbReference>
<keyword evidence="2" id="KW-0472">Membrane</keyword>
<dbReference type="PANTHER" id="PTHR30487">
    <property type="entry name" value="TYPE 4 PREPILIN-LIKE PROTEINS LEADER PEPTIDE-PROCESSING ENZYME"/>
    <property type="match status" value="1"/>
</dbReference>
<dbReference type="EMBL" id="PPVL01000001">
    <property type="protein sequence ID" value="NNI78024.1"/>
    <property type="molecule type" value="Genomic_DNA"/>
</dbReference>
<evidence type="ECO:0000313" key="4">
    <source>
        <dbReference type="EMBL" id="NNI78024.1"/>
    </source>
</evidence>
<comment type="caution">
    <text evidence="4">The sequence shown here is derived from an EMBL/GenBank/DDBJ whole genome shotgun (WGS) entry which is preliminary data.</text>
</comment>
<keyword evidence="2" id="KW-0812">Transmembrane</keyword>
<sequence>MRLFLIVGGGLMGVWCRYYLLHFRDWVAKDVYVAYQALFDTNLPDFSKENSRLAPLHCASHWLFFIAFACLFVMMDWLFEIPYQGVFIASYVSIAICIAVIDWRYQLISVQLCYCLFWIGVVAAYVEVSPLHLEQSLQSALTGFFAFYCLYHLSKGIYRKELLGKGDYWLMLGLGSMSHFAWLPLWLFLACVMGLGYVCGLRIKGQKIKQLPFAPFLILSALCVILPNWYSPSMMSKLWI</sequence>
<protein>
    <submittedName>
        <fullName evidence="4">Prepilin peptidase</fullName>
    </submittedName>
</protein>
<feature type="transmembrane region" description="Helical" evidence="2">
    <location>
        <begin position="178"/>
        <end position="199"/>
    </location>
</feature>
<reference evidence="4 5" key="1">
    <citation type="journal article" date="2018" name="Front. Microbiol.">
        <title>Genetic and Phylogenetic Characteristics of Pasteurella multocida Isolates From Different Host Species.</title>
        <authorList>
            <person name="Peng Z."/>
            <person name="Liang W."/>
            <person name="Wang F."/>
            <person name="Xu Z."/>
            <person name="Xie Z."/>
            <person name="Lian Z."/>
            <person name="Hua L."/>
            <person name="Zhou R."/>
            <person name="Chen H."/>
            <person name="Wu B."/>
        </authorList>
    </citation>
    <scope>NUCLEOTIDE SEQUENCE [LARGE SCALE GENOMIC DNA]</scope>
    <source>
        <strain evidence="4 5">HNA06</strain>
    </source>
</reference>
<gene>
    <name evidence="4" type="ORF">C2800_01030</name>
</gene>
<feature type="transmembrane region" description="Helical" evidence="2">
    <location>
        <begin position="53"/>
        <end position="74"/>
    </location>
</feature>
<organism evidence="4 5">
    <name type="scientific">Pasteurella multocida</name>
    <dbReference type="NCBI Taxonomy" id="747"/>
    <lineage>
        <taxon>Bacteria</taxon>
        <taxon>Pseudomonadati</taxon>
        <taxon>Pseudomonadota</taxon>
        <taxon>Gammaproteobacteria</taxon>
        <taxon>Pasteurellales</taxon>
        <taxon>Pasteurellaceae</taxon>
        <taxon>Pasteurella</taxon>
    </lineage>
</organism>
<feature type="transmembrane region" description="Helical" evidence="2">
    <location>
        <begin position="107"/>
        <end position="128"/>
    </location>
</feature>
<dbReference type="Proteomes" id="UP000540079">
    <property type="component" value="Unassembled WGS sequence"/>
</dbReference>
<feature type="transmembrane region" description="Helical" evidence="2">
    <location>
        <begin position="211"/>
        <end position="230"/>
    </location>
</feature>
<dbReference type="Pfam" id="PF01478">
    <property type="entry name" value="Peptidase_A24"/>
    <property type="match status" value="1"/>
</dbReference>
<dbReference type="Gene3D" id="1.20.120.1220">
    <property type="match status" value="1"/>
</dbReference>
<accession>A0A849CHF4</accession>
<evidence type="ECO:0000259" key="3">
    <source>
        <dbReference type="Pfam" id="PF01478"/>
    </source>
</evidence>
<feature type="domain" description="Prepilin type IV endopeptidase peptidase" evidence="3">
    <location>
        <begin position="91"/>
        <end position="198"/>
    </location>
</feature>
<comment type="similarity">
    <text evidence="1">Belongs to the peptidase A24 family.</text>
</comment>
<evidence type="ECO:0000313" key="5">
    <source>
        <dbReference type="Proteomes" id="UP000540079"/>
    </source>
</evidence>
<dbReference type="RefSeq" id="WP_016534448.1">
    <property type="nucleotide sequence ID" value="NZ_CP030096.1"/>
</dbReference>
<dbReference type="AlphaFoldDB" id="A0A849CHF4"/>
<keyword evidence="2" id="KW-1133">Transmembrane helix</keyword>
<dbReference type="InterPro" id="IPR050882">
    <property type="entry name" value="Prepilin_peptidase/N-MTase"/>
</dbReference>
<dbReference type="GO" id="GO:0004190">
    <property type="term" value="F:aspartic-type endopeptidase activity"/>
    <property type="evidence" value="ECO:0007669"/>
    <property type="project" value="InterPro"/>
</dbReference>
<dbReference type="GO" id="GO:0005886">
    <property type="term" value="C:plasma membrane"/>
    <property type="evidence" value="ECO:0007669"/>
    <property type="project" value="TreeGrafter"/>
</dbReference>
<dbReference type="PANTHER" id="PTHR30487:SF0">
    <property type="entry name" value="PREPILIN LEADER PEPTIDASE_N-METHYLTRANSFERASE-RELATED"/>
    <property type="match status" value="1"/>
</dbReference>
<name>A0A849CHF4_PASMD</name>
<dbReference type="GO" id="GO:0006465">
    <property type="term" value="P:signal peptide processing"/>
    <property type="evidence" value="ECO:0007669"/>
    <property type="project" value="TreeGrafter"/>
</dbReference>
<proteinExistence type="inferred from homology"/>